<organism evidence="3 4">
    <name type="scientific">Roseospirillum parvum</name>
    <dbReference type="NCBI Taxonomy" id="83401"/>
    <lineage>
        <taxon>Bacteria</taxon>
        <taxon>Pseudomonadati</taxon>
        <taxon>Pseudomonadota</taxon>
        <taxon>Alphaproteobacteria</taxon>
        <taxon>Rhodospirillales</taxon>
        <taxon>Rhodospirillaceae</taxon>
        <taxon>Roseospirillum</taxon>
    </lineage>
</organism>
<dbReference type="PANTHER" id="PTHR16138">
    <property type="entry name" value="MYCOPHENOLIC ACID ACYL-GLUCURONIDE ESTERASE, MITOCHONDRIAL"/>
    <property type="match status" value="1"/>
</dbReference>
<evidence type="ECO:0000313" key="3">
    <source>
        <dbReference type="EMBL" id="SDH08507.1"/>
    </source>
</evidence>
<dbReference type="OrthoDB" id="9813296at2"/>
<evidence type="ECO:0000259" key="2">
    <source>
        <dbReference type="Pfam" id="PF12146"/>
    </source>
</evidence>
<keyword evidence="4" id="KW-1185">Reference proteome</keyword>
<dbReference type="Proteomes" id="UP000217076">
    <property type="component" value="Unassembled WGS sequence"/>
</dbReference>
<dbReference type="EMBL" id="FNCV01000004">
    <property type="protein sequence ID" value="SDH08507.1"/>
    <property type="molecule type" value="Genomic_DNA"/>
</dbReference>
<dbReference type="PANTHER" id="PTHR16138:SF7">
    <property type="entry name" value="PALMITOYL-PROTEIN THIOESTERASE ABHD10, MITOCHONDRIAL"/>
    <property type="match status" value="1"/>
</dbReference>
<dbReference type="InterPro" id="IPR022742">
    <property type="entry name" value="Hydrolase_4"/>
</dbReference>
<feature type="domain" description="Serine aminopeptidase S33" evidence="2">
    <location>
        <begin position="29"/>
        <end position="128"/>
    </location>
</feature>
<dbReference type="GO" id="GO:0004553">
    <property type="term" value="F:hydrolase activity, hydrolyzing O-glycosyl compounds"/>
    <property type="evidence" value="ECO:0007669"/>
    <property type="project" value="TreeGrafter"/>
</dbReference>
<dbReference type="Pfam" id="PF12146">
    <property type="entry name" value="Hydrolase_4"/>
    <property type="match status" value="1"/>
</dbReference>
<dbReference type="STRING" id="83401.SAMN05421742_104120"/>
<evidence type="ECO:0000313" key="4">
    <source>
        <dbReference type="Proteomes" id="UP000217076"/>
    </source>
</evidence>
<name>A0A1G7ZIV6_9PROT</name>
<dbReference type="Gene3D" id="3.40.50.1820">
    <property type="entry name" value="alpha/beta hydrolase"/>
    <property type="match status" value="1"/>
</dbReference>
<reference evidence="4" key="1">
    <citation type="submission" date="2016-10" db="EMBL/GenBank/DDBJ databases">
        <authorList>
            <person name="Varghese N."/>
            <person name="Submissions S."/>
        </authorList>
    </citation>
    <scope>NUCLEOTIDE SEQUENCE [LARGE SCALE GENOMIC DNA]</scope>
    <source>
        <strain evidence="4">930I</strain>
    </source>
</reference>
<accession>A0A1G7ZIV6</accession>
<dbReference type="SUPFAM" id="SSF53474">
    <property type="entry name" value="alpha/beta-Hydrolases"/>
    <property type="match status" value="1"/>
</dbReference>
<dbReference type="AlphaFoldDB" id="A0A1G7ZIV6"/>
<sequence>MTEAECAFLDRGDGHQVAYVRHSGASPGVVFLHGLKSDMEGGKALALEAHCRARGQAFLRLDTFGHGRSSGTFEEGTIGRWRADVTAALDHLTEGPQVIVGSSMGGWLMLLALLDRPEKAVAGLGLAAAPDFTEDLLEPGLSADQRAELKRDGLVHLPNCYGADPYPIALKLIEEGRDHLLLRGPLPITQPLRLIHGMKDADVPWRTALRIMEQVSGDDVECLFAKNGEHRLSEPADLKRLCHLLDTLLDHVAPHAPGEDSEG</sequence>
<dbReference type="InterPro" id="IPR029058">
    <property type="entry name" value="AB_hydrolase_fold"/>
</dbReference>
<protein>
    <submittedName>
        <fullName evidence="3">Alpha/beta hydrolase family protein</fullName>
    </submittedName>
</protein>
<dbReference type="InterPro" id="IPR052382">
    <property type="entry name" value="ABHD10_acyl-thioesterase"/>
</dbReference>
<keyword evidence="1 3" id="KW-0378">Hydrolase</keyword>
<dbReference type="RefSeq" id="WP_092617808.1">
    <property type="nucleotide sequence ID" value="NZ_FNCV01000004.1"/>
</dbReference>
<evidence type="ECO:0000256" key="1">
    <source>
        <dbReference type="ARBA" id="ARBA00022801"/>
    </source>
</evidence>
<proteinExistence type="predicted"/>
<gene>
    <name evidence="3" type="ORF">SAMN05421742_104120</name>
</gene>